<evidence type="ECO:0000313" key="1">
    <source>
        <dbReference type="EMBL" id="KAJ9076066.1"/>
    </source>
</evidence>
<gene>
    <name evidence="1" type="ORF">DSO57_1029716</name>
</gene>
<reference evidence="1" key="1">
    <citation type="submission" date="2022-04" db="EMBL/GenBank/DDBJ databases">
        <title>Genome of the entomopathogenic fungus Entomophthora muscae.</title>
        <authorList>
            <person name="Elya C."/>
            <person name="Lovett B.R."/>
            <person name="Lee E."/>
            <person name="Macias A.M."/>
            <person name="Hajek A.E."/>
            <person name="De Bivort B.L."/>
            <person name="Kasson M.T."/>
            <person name="De Fine Licht H.H."/>
            <person name="Stajich J.E."/>
        </authorList>
    </citation>
    <scope>NUCLEOTIDE SEQUENCE</scope>
    <source>
        <strain evidence="1">Berkeley</strain>
    </source>
</reference>
<comment type="caution">
    <text evidence="1">The sequence shown here is derived from an EMBL/GenBank/DDBJ whole genome shotgun (WGS) entry which is preliminary data.</text>
</comment>
<protein>
    <submittedName>
        <fullName evidence="1">Uncharacterized protein</fullName>
    </submittedName>
</protein>
<name>A0ACC2TNI9_9FUNG</name>
<sequence length="94" mass="10463">MAADCLVASDILYATQPTHLRKGTYQFFKEPIMDLPAVRQCEYKAKEELRSRIASFFGENPGSVFLFPTGMAATYNGMQLAKGMEKHPLNVCLG</sequence>
<organism evidence="1 2">
    <name type="scientific">Entomophthora muscae</name>
    <dbReference type="NCBI Taxonomy" id="34485"/>
    <lineage>
        <taxon>Eukaryota</taxon>
        <taxon>Fungi</taxon>
        <taxon>Fungi incertae sedis</taxon>
        <taxon>Zoopagomycota</taxon>
        <taxon>Entomophthoromycotina</taxon>
        <taxon>Entomophthoromycetes</taxon>
        <taxon>Entomophthorales</taxon>
        <taxon>Entomophthoraceae</taxon>
        <taxon>Entomophthora</taxon>
    </lineage>
</organism>
<dbReference type="EMBL" id="QTSX02002328">
    <property type="protein sequence ID" value="KAJ9076066.1"/>
    <property type="molecule type" value="Genomic_DNA"/>
</dbReference>
<keyword evidence="2" id="KW-1185">Reference proteome</keyword>
<proteinExistence type="predicted"/>
<evidence type="ECO:0000313" key="2">
    <source>
        <dbReference type="Proteomes" id="UP001165960"/>
    </source>
</evidence>
<accession>A0ACC2TNI9</accession>
<dbReference type="Proteomes" id="UP001165960">
    <property type="component" value="Unassembled WGS sequence"/>
</dbReference>